<name>A0AAN9SIB8_PSOTE</name>
<dbReference type="Proteomes" id="UP001386955">
    <property type="component" value="Unassembled WGS sequence"/>
</dbReference>
<dbReference type="AlphaFoldDB" id="A0AAN9SIB8"/>
<dbReference type="EMBL" id="JAYMYS010000004">
    <property type="protein sequence ID" value="KAK7397021.1"/>
    <property type="molecule type" value="Genomic_DNA"/>
</dbReference>
<comment type="caution">
    <text evidence="1">The sequence shown here is derived from an EMBL/GenBank/DDBJ whole genome shotgun (WGS) entry which is preliminary data.</text>
</comment>
<sequence length="88" mass="10078">MVQKPTSHGKYICYELAGYHVSVNQAVCCIILIPAWSFNWNYYYVWLHKASVEQLGSWATRLSLNDLFPISWLDSINPTSLLLAISRA</sequence>
<keyword evidence="2" id="KW-1185">Reference proteome</keyword>
<evidence type="ECO:0000313" key="1">
    <source>
        <dbReference type="EMBL" id="KAK7397021.1"/>
    </source>
</evidence>
<reference evidence="1 2" key="1">
    <citation type="submission" date="2024-01" db="EMBL/GenBank/DDBJ databases">
        <title>The genomes of 5 underutilized Papilionoideae crops provide insights into root nodulation and disease resistanc.</title>
        <authorList>
            <person name="Jiang F."/>
        </authorList>
    </citation>
    <scope>NUCLEOTIDE SEQUENCE [LARGE SCALE GENOMIC DNA]</scope>
    <source>
        <strain evidence="1">DUOXIRENSHENG_FW03</strain>
        <tissue evidence="1">Leaves</tissue>
    </source>
</reference>
<proteinExistence type="predicted"/>
<gene>
    <name evidence="1" type="ORF">VNO78_18185</name>
</gene>
<organism evidence="1 2">
    <name type="scientific">Psophocarpus tetragonolobus</name>
    <name type="common">Winged bean</name>
    <name type="synonym">Dolichos tetragonolobus</name>
    <dbReference type="NCBI Taxonomy" id="3891"/>
    <lineage>
        <taxon>Eukaryota</taxon>
        <taxon>Viridiplantae</taxon>
        <taxon>Streptophyta</taxon>
        <taxon>Embryophyta</taxon>
        <taxon>Tracheophyta</taxon>
        <taxon>Spermatophyta</taxon>
        <taxon>Magnoliopsida</taxon>
        <taxon>eudicotyledons</taxon>
        <taxon>Gunneridae</taxon>
        <taxon>Pentapetalae</taxon>
        <taxon>rosids</taxon>
        <taxon>fabids</taxon>
        <taxon>Fabales</taxon>
        <taxon>Fabaceae</taxon>
        <taxon>Papilionoideae</taxon>
        <taxon>50 kb inversion clade</taxon>
        <taxon>NPAAA clade</taxon>
        <taxon>indigoferoid/millettioid clade</taxon>
        <taxon>Phaseoleae</taxon>
        <taxon>Psophocarpus</taxon>
    </lineage>
</organism>
<accession>A0AAN9SIB8</accession>
<protein>
    <submittedName>
        <fullName evidence="1">Uncharacterized protein</fullName>
    </submittedName>
</protein>
<evidence type="ECO:0000313" key="2">
    <source>
        <dbReference type="Proteomes" id="UP001386955"/>
    </source>
</evidence>